<dbReference type="Proteomes" id="UP000678499">
    <property type="component" value="Unassembled WGS sequence"/>
</dbReference>
<organism evidence="2">
    <name type="scientific">Notodromas monacha</name>
    <dbReference type="NCBI Taxonomy" id="399045"/>
    <lineage>
        <taxon>Eukaryota</taxon>
        <taxon>Metazoa</taxon>
        <taxon>Ecdysozoa</taxon>
        <taxon>Arthropoda</taxon>
        <taxon>Crustacea</taxon>
        <taxon>Oligostraca</taxon>
        <taxon>Ostracoda</taxon>
        <taxon>Podocopa</taxon>
        <taxon>Podocopida</taxon>
        <taxon>Cypridocopina</taxon>
        <taxon>Cypridoidea</taxon>
        <taxon>Cyprididae</taxon>
        <taxon>Notodromas</taxon>
    </lineage>
</organism>
<protein>
    <submittedName>
        <fullName evidence="2">Uncharacterized protein</fullName>
    </submittedName>
</protein>
<dbReference type="AlphaFoldDB" id="A0A7R9GJS2"/>
<accession>A0A7R9GJS2</accession>
<evidence type="ECO:0000256" key="1">
    <source>
        <dbReference type="SAM" id="SignalP"/>
    </source>
</evidence>
<reference evidence="2" key="1">
    <citation type="submission" date="2020-11" db="EMBL/GenBank/DDBJ databases">
        <authorList>
            <person name="Tran Van P."/>
        </authorList>
    </citation>
    <scope>NUCLEOTIDE SEQUENCE</scope>
</reference>
<feature type="chain" id="PRO_5036210833" evidence="1">
    <location>
        <begin position="25"/>
        <end position="342"/>
    </location>
</feature>
<name>A0A7R9GJS2_9CRUS</name>
<keyword evidence="1" id="KW-0732">Signal</keyword>
<dbReference type="EMBL" id="CAJPEX010005942">
    <property type="protein sequence ID" value="CAG0923874.1"/>
    <property type="molecule type" value="Genomic_DNA"/>
</dbReference>
<evidence type="ECO:0000313" key="3">
    <source>
        <dbReference type="Proteomes" id="UP000678499"/>
    </source>
</evidence>
<dbReference type="EMBL" id="OA887979">
    <property type="protein sequence ID" value="CAD7283722.1"/>
    <property type="molecule type" value="Genomic_DNA"/>
</dbReference>
<proteinExistence type="predicted"/>
<keyword evidence="3" id="KW-1185">Reference proteome</keyword>
<sequence>MQNAATITVLSIVIHCVFSRDVHAQNTVLLNHDKRWFLWTKASPNFCSKVDYEMDAEEAFPLDVFPPDLVLTTWTIPNEASESLEEDVKSLVWRLNSTIINQHLYDMDYLFAYEFVQHSPGKADGVKGLVEFYTAIDPFIYSYQPVVELYEGPFAVIFSKQIFSKAGPQAVVDIYLAKDSKLAEHWDVVRSEPVKGPNRSGRSLFEVSLPQMPTTAEERRKNKEIAVNAINGYRNMKSKEAVNHFFSKDLVQHSIGSADGTGSLVTGFSGSTDVKVDIKIVVASGDLVAVYSKVDLKFSGNPVSFALMDIFRIFGCKITEHWSINEPLPKGMKNYKNSNGPF</sequence>
<feature type="signal peptide" evidence="1">
    <location>
        <begin position="1"/>
        <end position="24"/>
    </location>
</feature>
<dbReference type="OrthoDB" id="197150at2759"/>
<gene>
    <name evidence="2" type="ORF">NMOB1V02_LOCUS11334</name>
</gene>
<dbReference type="SUPFAM" id="SSF54427">
    <property type="entry name" value="NTF2-like"/>
    <property type="match status" value="2"/>
</dbReference>
<dbReference type="InterPro" id="IPR032710">
    <property type="entry name" value="NTF2-like_dom_sf"/>
</dbReference>
<evidence type="ECO:0000313" key="2">
    <source>
        <dbReference type="EMBL" id="CAD7283722.1"/>
    </source>
</evidence>
<dbReference type="Gene3D" id="3.10.450.50">
    <property type="match status" value="2"/>
</dbReference>